<accession>A0A8X7Q518</accession>
<protein>
    <submittedName>
        <fullName evidence="3">Uncharacterized protein</fullName>
    </submittedName>
</protein>
<dbReference type="InterPro" id="IPR051504">
    <property type="entry name" value="Plant_metabolite_acyltrans"/>
</dbReference>
<dbReference type="AlphaFoldDB" id="A0A8X7Q518"/>
<dbReference type="GO" id="GO:0016747">
    <property type="term" value="F:acyltransferase activity, transferring groups other than amino-acyl groups"/>
    <property type="evidence" value="ECO:0007669"/>
    <property type="project" value="UniProtKB-ARBA"/>
</dbReference>
<sequence>MALKVTKISQVNQATNSSHDLLVLPLTFFDLRWLKFHPTERVVFYKLDKDNSSHHSFHSVILPKLELSLSAVLRHYLPLAGRLRWDTQDTKPHILVLPNDSVTLIVAESDADVPIISGKGLRPETDIRSLVPEFPVGCDSPSVLAVQVTLFPNQGPIILLWTVKQ</sequence>
<evidence type="ECO:0000256" key="1">
    <source>
        <dbReference type="ARBA" id="ARBA00022679"/>
    </source>
</evidence>
<comment type="caution">
    <text evidence="3">The sequence shown here is derived from an EMBL/GenBank/DDBJ whole genome shotgun (WGS) entry which is preliminary data.</text>
</comment>
<dbReference type="Proteomes" id="UP000886595">
    <property type="component" value="Unassembled WGS sequence"/>
</dbReference>
<proteinExistence type="predicted"/>
<dbReference type="OrthoDB" id="1108953at2759"/>
<dbReference type="PANTHER" id="PTHR31625">
    <property type="match status" value="1"/>
</dbReference>
<dbReference type="EMBL" id="JAAMPC010000014">
    <property type="protein sequence ID" value="KAG2261249.1"/>
    <property type="molecule type" value="Genomic_DNA"/>
</dbReference>
<evidence type="ECO:0000313" key="4">
    <source>
        <dbReference type="Proteomes" id="UP000886595"/>
    </source>
</evidence>
<keyword evidence="2" id="KW-0012">Acyltransferase</keyword>
<name>A0A8X7Q518_BRACI</name>
<organism evidence="3 4">
    <name type="scientific">Brassica carinata</name>
    <name type="common">Ethiopian mustard</name>
    <name type="synonym">Abyssinian cabbage</name>
    <dbReference type="NCBI Taxonomy" id="52824"/>
    <lineage>
        <taxon>Eukaryota</taxon>
        <taxon>Viridiplantae</taxon>
        <taxon>Streptophyta</taxon>
        <taxon>Embryophyta</taxon>
        <taxon>Tracheophyta</taxon>
        <taxon>Spermatophyta</taxon>
        <taxon>Magnoliopsida</taxon>
        <taxon>eudicotyledons</taxon>
        <taxon>Gunneridae</taxon>
        <taxon>Pentapetalae</taxon>
        <taxon>rosids</taxon>
        <taxon>malvids</taxon>
        <taxon>Brassicales</taxon>
        <taxon>Brassicaceae</taxon>
        <taxon>Brassiceae</taxon>
        <taxon>Brassica</taxon>
    </lineage>
</organism>
<gene>
    <name evidence="3" type="ORF">Bca52824_068328</name>
</gene>
<dbReference type="Gene3D" id="3.30.559.10">
    <property type="entry name" value="Chloramphenicol acetyltransferase-like domain"/>
    <property type="match status" value="1"/>
</dbReference>
<keyword evidence="4" id="KW-1185">Reference proteome</keyword>
<keyword evidence="1" id="KW-0808">Transferase</keyword>
<dbReference type="InterPro" id="IPR023213">
    <property type="entry name" value="CAT-like_dom_sf"/>
</dbReference>
<reference evidence="3 4" key="1">
    <citation type="submission" date="2020-02" db="EMBL/GenBank/DDBJ databases">
        <authorList>
            <person name="Ma Q."/>
            <person name="Huang Y."/>
            <person name="Song X."/>
            <person name="Pei D."/>
        </authorList>
    </citation>
    <scope>NUCLEOTIDE SEQUENCE [LARGE SCALE GENOMIC DNA]</scope>
    <source>
        <strain evidence="3">Sxm20200214</strain>
        <tissue evidence="3">Leaf</tissue>
    </source>
</reference>
<dbReference type="Pfam" id="PF02458">
    <property type="entry name" value="Transferase"/>
    <property type="match status" value="1"/>
</dbReference>
<evidence type="ECO:0000313" key="3">
    <source>
        <dbReference type="EMBL" id="KAG2261249.1"/>
    </source>
</evidence>
<evidence type="ECO:0000256" key="2">
    <source>
        <dbReference type="ARBA" id="ARBA00023315"/>
    </source>
</evidence>